<protein>
    <recommendedName>
        <fullName evidence="3">T9SS C-terminal target domain-containing protein</fullName>
    </recommendedName>
</protein>
<evidence type="ECO:0000313" key="2">
    <source>
        <dbReference type="Proteomes" id="UP001597319"/>
    </source>
</evidence>
<sequence length="472" mass="52152">MKKISHILFLFTSIFISSCCNDDDNPPVALEPQLIELGELNIPYKNAFAYTFRENEPDNKITYTFSVDLQRSYIIKSDQNITLILRDDQGAVLASGENFITSDPSSSQITPGELPSSGIMTLELVHNNATPLTGNLSISIRDVRDTDMDLGVLSTPLDESFDFGIQDCEPDNRLGITFEIVESTTYTISTNTEVFIAIYNEQGTVVAESLDESEVSGTSLSAGKYTIDLVNKQDYITINGSISIMFGNPTIDPQIFELGELNIPYKNSFDYSFRENEPDNKITYTFSVDLQRSYIIKSDQNVTLILKDNEDNILASEDNFITSDPVSSEITRGEMLSSGTMTLEIINRDATELAGDLSISIRGARDTDMNLGVLSTTLDESYEFSIQDCEPDNRLGINFEIASSAIATISVNTTNADITIYDEQGSVVASAEEGSSEIRTINLSQGKYEIDLVNKQSYITTDGSLQIKFEQS</sequence>
<accession>A0ABW5LD22</accession>
<reference evidence="2" key="1">
    <citation type="journal article" date="2019" name="Int. J. Syst. Evol. Microbiol.">
        <title>The Global Catalogue of Microorganisms (GCM) 10K type strain sequencing project: providing services to taxonomists for standard genome sequencing and annotation.</title>
        <authorList>
            <consortium name="The Broad Institute Genomics Platform"/>
            <consortium name="The Broad Institute Genome Sequencing Center for Infectious Disease"/>
            <person name="Wu L."/>
            <person name="Ma J."/>
        </authorList>
    </citation>
    <scope>NUCLEOTIDE SEQUENCE [LARGE SCALE GENOMIC DNA]</scope>
    <source>
        <strain evidence="2">KCTC 52274</strain>
    </source>
</reference>
<gene>
    <name evidence="1" type="ORF">ACFSR1_08920</name>
</gene>
<proteinExistence type="predicted"/>
<name>A0ABW5LD22_9FLAO</name>
<evidence type="ECO:0000313" key="1">
    <source>
        <dbReference type="EMBL" id="MFD2562782.1"/>
    </source>
</evidence>
<comment type="caution">
    <text evidence="1">The sequence shown here is derived from an EMBL/GenBank/DDBJ whole genome shotgun (WGS) entry which is preliminary data.</text>
</comment>
<evidence type="ECO:0008006" key="3">
    <source>
        <dbReference type="Google" id="ProtNLM"/>
    </source>
</evidence>
<dbReference type="Proteomes" id="UP001597319">
    <property type="component" value="Unassembled WGS sequence"/>
</dbReference>
<dbReference type="EMBL" id="JBHULE010000019">
    <property type="protein sequence ID" value="MFD2562782.1"/>
    <property type="molecule type" value="Genomic_DNA"/>
</dbReference>
<keyword evidence="2" id="KW-1185">Reference proteome</keyword>
<dbReference type="RefSeq" id="WP_378291670.1">
    <property type="nucleotide sequence ID" value="NZ_JBHULE010000019.1"/>
</dbReference>
<dbReference type="PROSITE" id="PS51257">
    <property type="entry name" value="PROKAR_LIPOPROTEIN"/>
    <property type="match status" value="1"/>
</dbReference>
<organism evidence="1 2">
    <name type="scientific">Aquimarina rubra</name>
    <dbReference type="NCBI Taxonomy" id="1920033"/>
    <lineage>
        <taxon>Bacteria</taxon>
        <taxon>Pseudomonadati</taxon>
        <taxon>Bacteroidota</taxon>
        <taxon>Flavobacteriia</taxon>
        <taxon>Flavobacteriales</taxon>
        <taxon>Flavobacteriaceae</taxon>
        <taxon>Aquimarina</taxon>
    </lineage>
</organism>